<evidence type="ECO:0000256" key="1">
    <source>
        <dbReference type="ARBA" id="ARBA00004394"/>
    </source>
</evidence>
<dbReference type="FunFam" id="2.30.42.10:FF:000183">
    <property type="entry name" value="Golgi reassembly-stacking protein 2"/>
    <property type="match status" value="1"/>
</dbReference>
<gene>
    <name evidence="7" type="ORF">LAMI_0F00980G</name>
</gene>
<evidence type="ECO:0000256" key="2">
    <source>
        <dbReference type="ARBA" id="ARBA00022737"/>
    </source>
</evidence>
<comment type="subcellular location">
    <subcellularLocation>
        <location evidence="1">Golgi apparatus membrane</location>
    </subcellularLocation>
</comment>
<dbReference type="InterPro" id="IPR007583">
    <property type="entry name" value="GRASP55_65"/>
</dbReference>
<keyword evidence="8" id="KW-1185">Reference proteome</keyword>
<dbReference type="Gene3D" id="2.30.42.10">
    <property type="match status" value="1"/>
</dbReference>
<evidence type="ECO:0000256" key="4">
    <source>
        <dbReference type="ARBA" id="ARBA00023136"/>
    </source>
</evidence>
<evidence type="ECO:0000313" key="7">
    <source>
        <dbReference type="EMBL" id="SCU95100.1"/>
    </source>
</evidence>
<feature type="domain" description="PDZ GRASP-type" evidence="6">
    <location>
        <begin position="165"/>
        <end position="253"/>
    </location>
</feature>
<dbReference type="Proteomes" id="UP000191024">
    <property type="component" value="Chromosome F"/>
</dbReference>
<dbReference type="PANTHER" id="PTHR12893:SF0">
    <property type="entry name" value="GRASP65"/>
    <property type="match status" value="1"/>
</dbReference>
<evidence type="ECO:0000256" key="5">
    <source>
        <dbReference type="SAM" id="MobiDB-lite"/>
    </source>
</evidence>
<reference evidence="8" key="1">
    <citation type="submission" date="2016-03" db="EMBL/GenBank/DDBJ databases">
        <authorList>
            <person name="Devillers H."/>
        </authorList>
    </citation>
    <scope>NUCLEOTIDE SEQUENCE [LARGE SCALE GENOMIC DNA]</scope>
</reference>
<sequence length="349" mass="37918">MFRIAKNLVKTFEQSVTDTIGAGDKLDSYFMSLPPNLLVPGNDSNSTLHGLRVIRCDETQLQVASFFDFIVGFNDMPMPLIQNQHGYLHPDFGSILRTINNSCGSSIKLNVWSGKGGFYRDEYVDVARKAEVEDVALDPATDQNHREFEPLGFSVQWAPLLAATYTYHVLEIHNPHGPASASGLVPQEDYIIGCQDGLLATGGETLLQEIVRSRANEELVLYVYNSGSDSVRPITTKIGGDGRLGCGVGYGYLHRIPDPQPADMPIFELPSSDAFVPAGQTAALPNTVATETKTTDNFIAPPPMHKRKTKPHSAATAASSMQDYFQEGKDQSPAASLKTPPPPPPAKNS</sequence>
<keyword evidence="2" id="KW-0677">Repeat</keyword>
<evidence type="ECO:0000259" key="6">
    <source>
        <dbReference type="PROSITE" id="PS51865"/>
    </source>
</evidence>
<dbReference type="InterPro" id="IPR024958">
    <property type="entry name" value="GRASP_PDZ"/>
</dbReference>
<keyword evidence="3" id="KW-0333">Golgi apparatus</keyword>
<dbReference type="STRING" id="1230905.A0A1G4JVM5"/>
<feature type="compositionally biased region" description="Pro residues" evidence="5">
    <location>
        <begin position="339"/>
        <end position="349"/>
    </location>
</feature>
<dbReference type="InterPro" id="IPR036034">
    <property type="entry name" value="PDZ_sf"/>
</dbReference>
<accession>A0A1G4JVM5</accession>
<dbReference type="Pfam" id="PF04495">
    <property type="entry name" value="GRASP55_65"/>
    <property type="match status" value="1"/>
</dbReference>
<name>A0A1G4JVM5_9SACH</name>
<protein>
    <submittedName>
        <fullName evidence="7">LAMI_0F00980g1_1</fullName>
    </submittedName>
</protein>
<feature type="domain" description="PDZ GRASP-type" evidence="6">
    <location>
        <begin position="49"/>
        <end position="160"/>
    </location>
</feature>
<dbReference type="GO" id="GO:0007030">
    <property type="term" value="P:Golgi organization"/>
    <property type="evidence" value="ECO:0007669"/>
    <property type="project" value="TreeGrafter"/>
</dbReference>
<feature type="region of interest" description="Disordered" evidence="5">
    <location>
        <begin position="293"/>
        <end position="349"/>
    </location>
</feature>
<dbReference type="PANTHER" id="PTHR12893">
    <property type="entry name" value="GOLGI REASSEMBLY STACKING PROTEIN GRASP"/>
    <property type="match status" value="1"/>
</dbReference>
<dbReference type="GO" id="GO:0000139">
    <property type="term" value="C:Golgi membrane"/>
    <property type="evidence" value="ECO:0007669"/>
    <property type="project" value="UniProtKB-SubCell"/>
</dbReference>
<dbReference type="OrthoDB" id="3318at2759"/>
<dbReference type="PROSITE" id="PS51865">
    <property type="entry name" value="PDZ_GRASP"/>
    <property type="match status" value="2"/>
</dbReference>
<evidence type="ECO:0000256" key="3">
    <source>
        <dbReference type="ARBA" id="ARBA00023034"/>
    </source>
</evidence>
<dbReference type="AlphaFoldDB" id="A0A1G4JVM5"/>
<evidence type="ECO:0000313" key="8">
    <source>
        <dbReference type="Proteomes" id="UP000191024"/>
    </source>
</evidence>
<keyword evidence="4" id="KW-0472">Membrane</keyword>
<organism evidence="7 8">
    <name type="scientific">Lachancea mirantina</name>
    <dbReference type="NCBI Taxonomy" id="1230905"/>
    <lineage>
        <taxon>Eukaryota</taxon>
        <taxon>Fungi</taxon>
        <taxon>Dikarya</taxon>
        <taxon>Ascomycota</taxon>
        <taxon>Saccharomycotina</taxon>
        <taxon>Saccharomycetes</taxon>
        <taxon>Saccharomycetales</taxon>
        <taxon>Saccharomycetaceae</taxon>
        <taxon>Lachancea</taxon>
    </lineage>
</organism>
<dbReference type="EMBL" id="LT598467">
    <property type="protein sequence ID" value="SCU95100.1"/>
    <property type="molecule type" value="Genomic_DNA"/>
</dbReference>
<proteinExistence type="predicted"/>